<evidence type="ECO:0000313" key="3">
    <source>
        <dbReference type="Proteomes" id="UP000233551"/>
    </source>
</evidence>
<accession>A0A2I0KAP3</accession>
<dbReference type="Pfam" id="PF03140">
    <property type="entry name" value="DUF247"/>
    <property type="match status" value="1"/>
</dbReference>
<keyword evidence="1" id="KW-1133">Transmembrane helix</keyword>
<sequence>MRDVAPLLSWGIIQNEIGSDKAVAKLFNSLSKDIIMLNPDRIFNVVHKKVSIYCWNPFNLRWANINHTYFRNARATLSSYAAIFLFILTIVQTVYSVLHFYQPQAQISLLPQTFHYRILCESKQIAADFSIFFIFHLLAVIFPMMMVCLLVEFMTNLVKKQLTFHIDADNQPDFPP</sequence>
<organism evidence="2 3">
    <name type="scientific">Punica granatum</name>
    <name type="common">Pomegranate</name>
    <dbReference type="NCBI Taxonomy" id="22663"/>
    <lineage>
        <taxon>Eukaryota</taxon>
        <taxon>Viridiplantae</taxon>
        <taxon>Streptophyta</taxon>
        <taxon>Embryophyta</taxon>
        <taxon>Tracheophyta</taxon>
        <taxon>Spermatophyta</taxon>
        <taxon>Magnoliopsida</taxon>
        <taxon>eudicotyledons</taxon>
        <taxon>Gunneridae</taxon>
        <taxon>Pentapetalae</taxon>
        <taxon>rosids</taxon>
        <taxon>malvids</taxon>
        <taxon>Myrtales</taxon>
        <taxon>Lythraceae</taxon>
        <taxon>Punica</taxon>
    </lineage>
</organism>
<dbReference type="Proteomes" id="UP000233551">
    <property type="component" value="Unassembled WGS sequence"/>
</dbReference>
<comment type="caution">
    <text evidence="2">The sequence shown here is derived from an EMBL/GenBank/DDBJ whole genome shotgun (WGS) entry which is preliminary data.</text>
</comment>
<evidence type="ECO:0000313" key="2">
    <source>
        <dbReference type="EMBL" id="PKI65607.1"/>
    </source>
</evidence>
<keyword evidence="1" id="KW-0812">Transmembrane</keyword>
<dbReference type="EMBL" id="PGOL01000741">
    <property type="protein sequence ID" value="PKI65607.1"/>
    <property type="molecule type" value="Genomic_DNA"/>
</dbReference>
<dbReference type="STRING" id="22663.A0A2I0KAP3"/>
<dbReference type="PANTHER" id="PTHR31170:SF18">
    <property type="entry name" value="(WILD MALAYSIAN BANANA) HYPOTHETICAL PROTEIN"/>
    <property type="match status" value="1"/>
</dbReference>
<dbReference type="InterPro" id="IPR004158">
    <property type="entry name" value="DUF247_pln"/>
</dbReference>
<keyword evidence="1" id="KW-0472">Membrane</keyword>
<evidence type="ECO:0000256" key="1">
    <source>
        <dbReference type="SAM" id="Phobius"/>
    </source>
</evidence>
<proteinExistence type="predicted"/>
<reference evidence="2 3" key="1">
    <citation type="submission" date="2017-11" db="EMBL/GenBank/DDBJ databases">
        <title>De-novo sequencing of pomegranate (Punica granatum L.) genome.</title>
        <authorList>
            <person name="Akparov Z."/>
            <person name="Amiraslanov A."/>
            <person name="Hajiyeva S."/>
            <person name="Abbasov M."/>
            <person name="Kaur K."/>
            <person name="Hamwieh A."/>
            <person name="Solovyev V."/>
            <person name="Salamov A."/>
            <person name="Braich B."/>
            <person name="Kosarev P."/>
            <person name="Mahmoud A."/>
            <person name="Hajiyev E."/>
            <person name="Babayeva S."/>
            <person name="Izzatullayeva V."/>
            <person name="Mammadov A."/>
            <person name="Mammadov A."/>
            <person name="Sharifova S."/>
            <person name="Ojaghi J."/>
            <person name="Eynullazada K."/>
            <person name="Bayramov B."/>
            <person name="Abdulazimova A."/>
            <person name="Shahmuradov I."/>
        </authorList>
    </citation>
    <scope>NUCLEOTIDE SEQUENCE [LARGE SCALE GENOMIC DNA]</scope>
    <source>
        <strain evidence="3">cv. AG2017</strain>
        <tissue evidence="2">Leaf</tissue>
    </source>
</reference>
<feature type="transmembrane region" description="Helical" evidence="1">
    <location>
        <begin position="80"/>
        <end position="101"/>
    </location>
</feature>
<name>A0A2I0KAP3_PUNGR</name>
<gene>
    <name evidence="2" type="ORF">CRG98_014000</name>
</gene>
<dbReference type="AlphaFoldDB" id="A0A2I0KAP3"/>
<keyword evidence="3" id="KW-1185">Reference proteome</keyword>
<protein>
    <submittedName>
        <fullName evidence="2">Uncharacterized protein</fullName>
    </submittedName>
</protein>
<feature type="transmembrane region" description="Helical" evidence="1">
    <location>
        <begin position="131"/>
        <end position="151"/>
    </location>
</feature>
<dbReference type="PANTHER" id="PTHR31170">
    <property type="entry name" value="BNAC04G53230D PROTEIN"/>
    <property type="match status" value="1"/>
</dbReference>